<dbReference type="EMBL" id="CP079194">
    <property type="protein sequence ID" value="QXT40845.1"/>
    <property type="molecule type" value="Genomic_DNA"/>
</dbReference>
<dbReference type="PANTHER" id="PTHR11579:SF18">
    <property type="entry name" value="PROTEIN-L-ISOASPARTATE O-METHYLTRANSFERASE"/>
    <property type="match status" value="1"/>
</dbReference>
<name>A0A8F6TY45_9RHOB</name>
<dbReference type="KEGG" id="gce:KYE46_06345"/>
<evidence type="ECO:0000313" key="1">
    <source>
        <dbReference type="EMBL" id="QXT40845.1"/>
    </source>
</evidence>
<dbReference type="Pfam" id="PF01135">
    <property type="entry name" value="PCMT"/>
    <property type="match status" value="1"/>
</dbReference>
<protein>
    <submittedName>
        <fullName evidence="1">Protein-L-isoaspartate O-methyltransferase</fullName>
    </submittedName>
</protein>
<dbReference type="AlphaFoldDB" id="A0A8F6TY45"/>
<gene>
    <name evidence="1" type="ORF">KYE46_06345</name>
</gene>
<accession>A0A8F6TY45</accession>
<dbReference type="RefSeq" id="WP_219004252.1">
    <property type="nucleotide sequence ID" value="NZ_CP079194.1"/>
</dbReference>
<reference evidence="1 2" key="1">
    <citation type="submission" date="2021-07" db="EMBL/GenBank/DDBJ databases">
        <title>A novel Jannaschia species isolated from marine dinoflagellate Ceratoperidinium margalefii.</title>
        <authorList>
            <person name="Jiang Y."/>
            <person name="Li Z."/>
        </authorList>
    </citation>
    <scope>NUCLEOTIDE SEQUENCE [LARGE SCALE GENOMIC DNA]</scope>
    <source>
        <strain evidence="1 2">J12C1-MA-4</strain>
    </source>
</reference>
<organism evidence="1 2">
    <name type="scientific">Gymnodinialimonas ceratoperidinii</name>
    <dbReference type="NCBI Taxonomy" id="2856823"/>
    <lineage>
        <taxon>Bacteria</taxon>
        <taxon>Pseudomonadati</taxon>
        <taxon>Pseudomonadota</taxon>
        <taxon>Alphaproteobacteria</taxon>
        <taxon>Rhodobacterales</taxon>
        <taxon>Paracoccaceae</taxon>
        <taxon>Gymnodinialimonas</taxon>
    </lineage>
</organism>
<proteinExistence type="predicted"/>
<dbReference type="GO" id="GO:0004719">
    <property type="term" value="F:protein-L-isoaspartate (D-aspartate) O-methyltransferase activity"/>
    <property type="evidence" value="ECO:0007669"/>
    <property type="project" value="InterPro"/>
</dbReference>
<dbReference type="InterPro" id="IPR000682">
    <property type="entry name" value="PCMT"/>
</dbReference>
<sequence length="217" mass="22842">MADFTQRRITMVDTQVRPSDVTNFPVLDAMLSVPREVYAPDDARDVAYADGPIPLGGGRQLLDPRATAKLLQALQPGPHDLVLEIGAATGYTTALLAHMAEAVVAIEEDEDLVRDAQAALSEQGVDNAALSQGALVEGNAKHGPYDAIAIMGGVQEVPAAITDQLKEGGHIAAIFMDGPLGEARVGVKSGGRVSWRMEFNATAPVLPGFARVPTFAF</sequence>
<keyword evidence="2" id="KW-1185">Reference proteome</keyword>
<dbReference type="PANTHER" id="PTHR11579">
    <property type="entry name" value="PROTEIN-L-ISOASPARTATE O-METHYLTRANSFERASE"/>
    <property type="match status" value="1"/>
</dbReference>
<dbReference type="Proteomes" id="UP000825009">
    <property type="component" value="Chromosome"/>
</dbReference>
<dbReference type="GO" id="GO:0005737">
    <property type="term" value="C:cytoplasm"/>
    <property type="evidence" value="ECO:0007669"/>
    <property type="project" value="TreeGrafter"/>
</dbReference>
<evidence type="ECO:0000313" key="2">
    <source>
        <dbReference type="Proteomes" id="UP000825009"/>
    </source>
</evidence>
<dbReference type="CDD" id="cd02440">
    <property type="entry name" value="AdoMet_MTases"/>
    <property type="match status" value="1"/>
</dbReference>